<protein>
    <submittedName>
        <fullName evidence="1">Uncharacterized protein</fullName>
    </submittedName>
</protein>
<dbReference type="Proteomes" id="UP001597024">
    <property type="component" value="Unassembled WGS sequence"/>
</dbReference>
<gene>
    <name evidence="1" type="ORF">ACFQ08_39585</name>
</gene>
<keyword evidence="2" id="KW-1185">Reference proteome</keyword>
<accession>A0ABW3E3I8</accession>
<evidence type="ECO:0000313" key="2">
    <source>
        <dbReference type="Proteomes" id="UP001597024"/>
    </source>
</evidence>
<reference evidence="2" key="1">
    <citation type="journal article" date="2019" name="Int. J. Syst. Evol. Microbiol.">
        <title>The Global Catalogue of Microorganisms (GCM) 10K type strain sequencing project: providing services to taxonomists for standard genome sequencing and annotation.</title>
        <authorList>
            <consortium name="The Broad Institute Genomics Platform"/>
            <consortium name="The Broad Institute Genome Sequencing Center for Infectious Disease"/>
            <person name="Wu L."/>
            <person name="Ma J."/>
        </authorList>
    </citation>
    <scope>NUCLEOTIDE SEQUENCE [LARGE SCALE GENOMIC DNA]</scope>
    <source>
        <strain evidence="2">CCUG 62974</strain>
    </source>
</reference>
<proteinExistence type="predicted"/>
<evidence type="ECO:0000313" key="1">
    <source>
        <dbReference type="EMBL" id="MFD0890685.1"/>
    </source>
</evidence>
<comment type="caution">
    <text evidence="1">The sequence shown here is derived from an EMBL/GenBank/DDBJ whole genome shotgun (WGS) entry which is preliminary data.</text>
</comment>
<organism evidence="1 2">
    <name type="scientific">Streptosporangium algeriense</name>
    <dbReference type="NCBI Taxonomy" id="1682748"/>
    <lineage>
        <taxon>Bacteria</taxon>
        <taxon>Bacillati</taxon>
        <taxon>Actinomycetota</taxon>
        <taxon>Actinomycetes</taxon>
        <taxon>Streptosporangiales</taxon>
        <taxon>Streptosporangiaceae</taxon>
        <taxon>Streptosporangium</taxon>
    </lineage>
</organism>
<sequence>MIRWRDPRVALTAAALAGVVGLVAAFLSGAAVVIVGAVAGVTAAASAAVSNVSSSPSLLSAPAIVHQVSASSSTSRYGSARSTSVSAPGSCPVASSRRVATAACPRWQR</sequence>
<dbReference type="EMBL" id="JBHTHX010002607">
    <property type="protein sequence ID" value="MFD0890685.1"/>
    <property type="molecule type" value="Genomic_DNA"/>
</dbReference>
<name>A0ABW3E3I8_9ACTN</name>
<feature type="non-terminal residue" evidence="1">
    <location>
        <position position="109"/>
    </location>
</feature>